<comment type="caution">
    <text evidence="1">The sequence shown here is derived from an EMBL/GenBank/DDBJ whole genome shotgun (WGS) entry which is preliminary data.</text>
</comment>
<protein>
    <submittedName>
        <fullName evidence="1">AlpA family transcriptional regulator</fullName>
    </submittedName>
</protein>
<accession>A0ABX0QBM0</accession>
<dbReference type="InterPro" id="IPR010260">
    <property type="entry name" value="AlpA"/>
</dbReference>
<dbReference type="InterPro" id="IPR052931">
    <property type="entry name" value="Prophage_regulatory_activator"/>
</dbReference>
<evidence type="ECO:0000313" key="2">
    <source>
        <dbReference type="Proteomes" id="UP001429601"/>
    </source>
</evidence>
<dbReference type="Gene3D" id="1.10.238.160">
    <property type="match status" value="1"/>
</dbReference>
<dbReference type="PANTHER" id="PTHR36154:SF1">
    <property type="entry name" value="DNA-BINDING TRANSCRIPTIONAL ACTIVATOR ALPA"/>
    <property type="match status" value="1"/>
</dbReference>
<name>A0ABX0QBM0_9GAMM</name>
<evidence type="ECO:0000313" key="1">
    <source>
        <dbReference type="EMBL" id="NID06822.1"/>
    </source>
</evidence>
<dbReference type="RefSeq" id="WP_167129480.1">
    <property type="nucleotide sequence ID" value="NZ_JAAQQR010000011.1"/>
</dbReference>
<dbReference type="EMBL" id="JAAQQR010000011">
    <property type="protein sequence ID" value="NID06822.1"/>
    <property type="molecule type" value="Genomic_DNA"/>
</dbReference>
<sequence length="68" mass="7777">MSTQEPITFLRLKDVCQRTGLSGTHIYRMEAKGRFPKRVHLSEATTVWVETEVQQWCAERIAASRVAA</sequence>
<reference evidence="1 2" key="1">
    <citation type="journal article" date="2011" name="Curr. Microbiol.">
        <title>Luteibacter jiangsuensis sp. nov.: a methamidophos-degrading bacterium isolated from a methamidophos-manufacturing factory.</title>
        <authorList>
            <person name="Wang L."/>
            <person name="Wang G.L."/>
            <person name="Li S.P."/>
            <person name="Jiang J.D."/>
        </authorList>
    </citation>
    <scope>NUCLEOTIDE SEQUENCE [LARGE SCALE GENOMIC DNA]</scope>
    <source>
        <strain evidence="1 2">CGMCC 1.10133</strain>
    </source>
</reference>
<dbReference type="PANTHER" id="PTHR36154">
    <property type="entry name" value="DNA-BINDING TRANSCRIPTIONAL ACTIVATOR ALPA"/>
    <property type="match status" value="1"/>
</dbReference>
<proteinExistence type="predicted"/>
<gene>
    <name evidence="1" type="ORF">HBF26_18190</name>
</gene>
<organism evidence="1 2">
    <name type="scientific">Luteibacter jiangsuensis</name>
    <dbReference type="NCBI Taxonomy" id="637577"/>
    <lineage>
        <taxon>Bacteria</taxon>
        <taxon>Pseudomonadati</taxon>
        <taxon>Pseudomonadota</taxon>
        <taxon>Gammaproteobacteria</taxon>
        <taxon>Lysobacterales</taxon>
        <taxon>Rhodanobacteraceae</taxon>
        <taxon>Luteibacter</taxon>
    </lineage>
</organism>
<dbReference type="Proteomes" id="UP001429601">
    <property type="component" value="Unassembled WGS sequence"/>
</dbReference>
<dbReference type="Pfam" id="PF05930">
    <property type="entry name" value="Phage_AlpA"/>
    <property type="match status" value="1"/>
</dbReference>
<keyword evidence="2" id="KW-1185">Reference proteome</keyword>